<dbReference type="RefSeq" id="WP_406854369.1">
    <property type="nucleotide sequence ID" value="NZ_CP157484.1"/>
</dbReference>
<keyword evidence="1" id="KW-1133">Transmembrane helix</keyword>
<dbReference type="PANTHER" id="PTHR37461:SF1">
    <property type="entry name" value="ANTI-SIGMA-K FACTOR RSKA"/>
    <property type="match status" value="1"/>
</dbReference>
<keyword evidence="1" id="KW-0472">Membrane</keyword>
<evidence type="ECO:0000259" key="2">
    <source>
        <dbReference type="Pfam" id="PF10099"/>
    </source>
</evidence>
<feature type="domain" description="Anti-sigma K factor RskA C-terminal" evidence="2">
    <location>
        <begin position="115"/>
        <end position="238"/>
    </location>
</feature>
<dbReference type="InterPro" id="IPR018764">
    <property type="entry name" value="RskA_C"/>
</dbReference>
<name>A0AAU7JB20_9HYPH</name>
<dbReference type="GO" id="GO:0005886">
    <property type="term" value="C:plasma membrane"/>
    <property type="evidence" value="ECO:0007669"/>
    <property type="project" value="InterPro"/>
</dbReference>
<reference evidence="3" key="1">
    <citation type="submission" date="2024-05" db="EMBL/GenBank/DDBJ databases">
        <authorList>
            <person name="Kim S."/>
            <person name="Heo J."/>
            <person name="Choi H."/>
            <person name="Choi Y."/>
            <person name="Kwon S.-W."/>
            <person name="Kim Y."/>
        </authorList>
    </citation>
    <scope>NUCLEOTIDE SEQUENCE</scope>
    <source>
        <strain evidence="3">KACC 23698</strain>
    </source>
</reference>
<dbReference type="PANTHER" id="PTHR37461">
    <property type="entry name" value="ANTI-SIGMA-K FACTOR RSKA"/>
    <property type="match status" value="1"/>
</dbReference>
<dbReference type="GO" id="GO:0016989">
    <property type="term" value="F:sigma factor antagonist activity"/>
    <property type="evidence" value="ECO:0007669"/>
    <property type="project" value="TreeGrafter"/>
</dbReference>
<protein>
    <submittedName>
        <fullName evidence="3">Anti-sigma factor</fullName>
    </submittedName>
</protein>
<organism evidence="3">
    <name type="scientific">Alsobacter sp. KACC 23698</name>
    <dbReference type="NCBI Taxonomy" id="3149229"/>
    <lineage>
        <taxon>Bacteria</taxon>
        <taxon>Pseudomonadati</taxon>
        <taxon>Pseudomonadota</taxon>
        <taxon>Alphaproteobacteria</taxon>
        <taxon>Hyphomicrobiales</taxon>
        <taxon>Alsobacteraceae</taxon>
        <taxon>Alsobacter</taxon>
    </lineage>
</organism>
<sequence length="248" mass="25662">MTPARTDDLDGLAAEYALGLPTGEDLARCERLAAEDAGFAAAVEAWRERLAGMDRAAPALAPPEALWSRIEASLTATAPSPAPRPAAARPAAAPPDPWWRALWGDLRVWRGVGLAGAAAALVLALALGAALRESRRAPVLVAILLGEADRPAAIVNAFADGRTELVPLNAIAAPPGRSLQVWTLWDRARGPVSVGLLDALRSVDLAVKGLPAPARDQLYEVTLEPAGGSPTGRPTGPVLMKGLAAQAL</sequence>
<dbReference type="Pfam" id="PF10099">
    <property type="entry name" value="RskA_C"/>
    <property type="match status" value="1"/>
</dbReference>
<evidence type="ECO:0000313" key="3">
    <source>
        <dbReference type="EMBL" id="XBO37547.1"/>
    </source>
</evidence>
<proteinExistence type="predicted"/>
<gene>
    <name evidence="3" type="ORF">ABEG18_17695</name>
</gene>
<dbReference type="GO" id="GO:0006417">
    <property type="term" value="P:regulation of translation"/>
    <property type="evidence" value="ECO:0007669"/>
    <property type="project" value="TreeGrafter"/>
</dbReference>
<accession>A0AAU7JB20</accession>
<feature type="transmembrane region" description="Helical" evidence="1">
    <location>
        <begin position="108"/>
        <end position="131"/>
    </location>
</feature>
<dbReference type="InterPro" id="IPR051474">
    <property type="entry name" value="Anti-sigma-K/W_factor"/>
</dbReference>
<evidence type="ECO:0000256" key="1">
    <source>
        <dbReference type="SAM" id="Phobius"/>
    </source>
</evidence>
<keyword evidence="1" id="KW-0812">Transmembrane</keyword>
<dbReference type="AlphaFoldDB" id="A0AAU7JB20"/>
<dbReference type="EMBL" id="CP157484">
    <property type="protein sequence ID" value="XBO37547.1"/>
    <property type="molecule type" value="Genomic_DNA"/>
</dbReference>